<dbReference type="KEGG" id="bbis:104982139"/>
<dbReference type="RefSeq" id="XP_010829762.1">
    <property type="nucleotide sequence ID" value="XM_010831460.1"/>
</dbReference>
<reference evidence="3" key="1">
    <citation type="submission" date="2025-08" db="UniProtKB">
        <authorList>
            <consortium name="RefSeq"/>
        </authorList>
    </citation>
    <scope>IDENTIFICATION</scope>
    <source>
        <tissue evidence="3">Blood</tissue>
    </source>
</reference>
<gene>
    <name evidence="3" type="primary">LOC104982139</name>
</gene>
<evidence type="ECO:0000313" key="2">
    <source>
        <dbReference type="Proteomes" id="UP000515208"/>
    </source>
</evidence>
<dbReference type="Proteomes" id="UP000515208">
    <property type="component" value="Unplaced"/>
</dbReference>
<evidence type="ECO:0000313" key="3">
    <source>
        <dbReference type="RefSeq" id="XP_010829762.1"/>
    </source>
</evidence>
<evidence type="ECO:0000256" key="1">
    <source>
        <dbReference type="SAM" id="MobiDB-lite"/>
    </source>
</evidence>
<organism evidence="2 3">
    <name type="scientific">Bison bison bison</name>
    <name type="common">North American plains bison</name>
    <dbReference type="NCBI Taxonomy" id="43346"/>
    <lineage>
        <taxon>Eukaryota</taxon>
        <taxon>Metazoa</taxon>
        <taxon>Chordata</taxon>
        <taxon>Craniata</taxon>
        <taxon>Vertebrata</taxon>
        <taxon>Euteleostomi</taxon>
        <taxon>Mammalia</taxon>
        <taxon>Eutheria</taxon>
        <taxon>Laurasiatheria</taxon>
        <taxon>Artiodactyla</taxon>
        <taxon>Ruminantia</taxon>
        <taxon>Pecora</taxon>
        <taxon>Bovidae</taxon>
        <taxon>Bovinae</taxon>
        <taxon>Bison</taxon>
    </lineage>
</organism>
<name>A0A6P3GSU7_BISBB</name>
<dbReference type="GeneID" id="104982139"/>
<protein>
    <submittedName>
        <fullName evidence="3">Uncharacterized protein LOC104982139 isoform X1</fullName>
    </submittedName>
</protein>
<proteinExistence type="predicted"/>
<accession>A0A6P3GSU7</accession>
<keyword evidence="2" id="KW-1185">Reference proteome</keyword>
<dbReference type="AlphaFoldDB" id="A0A6P3GSU7"/>
<sequence length="208" mass="22779">MIVLLEVAPDLQTTAGTRDPSTKKLAATSPAPALVEETAFQLGQECRPSRSDSRKRPLRFTADNHSRFRASLQFCRFTVSPTSQRLLTCFLAKLGQTALCASRQTRNSTPAPFVNPLGDDNRGISPNRQQQALVKKKRKEESLPHRYHWAGTFPLAHTNLRRSLSPGSRVEALGNLEPSSSSWSVSGDVRTPGSPCTSPEGPVRKVTS</sequence>
<feature type="region of interest" description="Disordered" evidence="1">
    <location>
        <begin position="171"/>
        <end position="208"/>
    </location>
</feature>